<feature type="region of interest" description="Disordered" evidence="1">
    <location>
        <begin position="1"/>
        <end position="34"/>
    </location>
</feature>
<organism evidence="2">
    <name type="scientific">Fagus sylvatica</name>
    <name type="common">Beechnut</name>
    <dbReference type="NCBI Taxonomy" id="28930"/>
    <lineage>
        <taxon>Eukaryota</taxon>
        <taxon>Viridiplantae</taxon>
        <taxon>Streptophyta</taxon>
        <taxon>Embryophyta</taxon>
        <taxon>Tracheophyta</taxon>
        <taxon>Spermatophyta</taxon>
        <taxon>Magnoliopsida</taxon>
        <taxon>eudicotyledons</taxon>
        <taxon>Gunneridae</taxon>
        <taxon>Pentapetalae</taxon>
        <taxon>rosids</taxon>
        <taxon>fabids</taxon>
        <taxon>Fagales</taxon>
        <taxon>Fagaceae</taxon>
        <taxon>Fagus</taxon>
    </lineage>
</organism>
<proteinExistence type="predicted"/>
<dbReference type="GO" id="GO:0003723">
    <property type="term" value="F:RNA binding"/>
    <property type="evidence" value="ECO:0007669"/>
    <property type="project" value="TreeGrafter"/>
</dbReference>
<accession>A0A2N9IGB1</accession>
<dbReference type="InterPro" id="IPR013320">
    <property type="entry name" value="ConA-like_dom_sf"/>
</dbReference>
<sequence>MASTKKHKILEQGKHEAKKAKVDEVTESSESKPTKRVVLNPADCNLGEGLQGSALYEEWFAYCWSGARANVGITGGKYCFGSKIISLEPVNMEETDRDCIVAISRGDNNVGSLGKTDHSIGFGGMGILSVVGEFFNFGEKFGIGDTIVCAVNLEDKSLACIGFYKNGKWMGTRNLVDVRSSALERCSNSVLKRDLFLRKARLLGQKNCVKEHPEKRHVLLGINLVLNQMKIAVVVFPRCEELKSRSDKRFKEMGTKVIFVELNRAESKRHLDEMRHDLASAPNLNSNNSSPYSLEGSIQSCTGFTPQYQGVTGGHWQSSYPPPPLSNYQGPTKQMQDIKELDYMDVQDRTKSTYGSDSSSMVAPPPFASMLTFSRSSHWKIYRHTTTIGGPEAHLVCLLVAPPLNSLFAIYMRILVYVYVGCSPYGTPSPRPPYGSIPTDMQYSGGYAPPHPR</sequence>
<protein>
    <recommendedName>
        <fullName evidence="3">SPRY domain-containing protein</fullName>
    </recommendedName>
</protein>
<dbReference type="AlphaFoldDB" id="A0A2N9IGB1"/>
<reference evidence="2" key="1">
    <citation type="submission" date="2018-02" db="EMBL/GenBank/DDBJ databases">
        <authorList>
            <person name="Cohen D.B."/>
            <person name="Kent A.D."/>
        </authorList>
    </citation>
    <scope>NUCLEOTIDE SEQUENCE</scope>
</reference>
<dbReference type="InterPro" id="IPR043136">
    <property type="entry name" value="B30.2/SPRY_sf"/>
</dbReference>
<name>A0A2N9IGB1_FAGSY</name>
<dbReference type="EMBL" id="OIVN01005557">
    <property type="protein sequence ID" value="SPD23079.1"/>
    <property type="molecule type" value="Genomic_DNA"/>
</dbReference>
<evidence type="ECO:0000313" key="2">
    <source>
        <dbReference type="EMBL" id="SPD23079.1"/>
    </source>
</evidence>
<gene>
    <name evidence="2" type="ORF">FSB_LOCUS50961</name>
</gene>
<feature type="compositionally biased region" description="Basic and acidic residues" evidence="1">
    <location>
        <begin position="9"/>
        <end position="33"/>
    </location>
</feature>
<evidence type="ECO:0008006" key="3">
    <source>
        <dbReference type="Google" id="ProtNLM"/>
    </source>
</evidence>
<feature type="region of interest" description="Disordered" evidence="1">
    <location>
        <begin position="312"/>
        <end position="331"/>
    </location>
</feature>
<dbReference type="GO" id="GO:0000380">
    <property type="term" value="P:alternative mRNA splicing, via spliceosome"/>
    <property type="evidence" value="ECO:0007669"/>
    <property type="project" value="TreeGrafter"/>
</dbReference>
<dbReference type="Gene3D" id="2.60.120.920">
    <property type="match status" value="1"/>
</dbReference>
<dbReference type="SUPFAM" id="SSF49899">
    <property type="entry name" value="Concanavalin A-like lectins/glucanases"/>
    <property type="match status" value="1"/>
</dbReference>
<dbReference type="PANTHER" id="PTHR12381:SF56">
    <property type="entry name" value="B30.2_SPRY DOMAIN-CONTAINING PROTEIN-RELATED"/>
    <property type="match status" value="1"/>
</dbReference>
<dbReference type="GO" id="GO:0005634">
    <property type="term" value="C:nucleus"/>
    <property type="evidence" value="ECO:0007669"/>
    <property type="project" value="TreeGrafter"/>
</dbReference>
<evidence type="ECO:0000256" key="1">
    <source>
        <dbReference type="SAM" id="MobiDB-lite"/>
    </source>
</evidence>
<dbReference type="PANTHER" id="PTHR12381">
    <property type="entry name" value="HETEROGENEOUS NUCLEAR RIBONUCLEOPROTEIN U FAMILY MEMBER"/>
    <property type="match status" value="1"/>
</dbReference>